<evidence type="ECO:0000313" key="3">
    <source>
        <dbReference type="Proteomes" id="UP001194468"/>
    </source>
</evidence>
<feature type="transmembrane region" description="Helical" evidence="1">
    <location>
        <begin position="20"/>
        <end position="37"/>
    </location>
</feature>
<dbReference type="EMBL" id="WHUW01000038">
    <property type="protein sequence ID" value="KAF8432764.1"/>
    <property type="molecule type" value="Genomic_DNA"/>
</dbReference>
<feature type="transmembrane region" description="Helical" evidence="1">
    <location>
        <begin position="43"/>
        <end position="62"/>
    </location>
</feature>
<keyword evidence="1" id="KW-1133">Transmembrane helix</keyword>
<evidence type="ECO:0000256" key="1">
    <source>
        <dbReference type="SAM" id="Phobius"/>
    </source>
</evidence>
<accession>A0AAD4GAE6</accession>
<gene>
    <name evidence="2" type="ORF">L210DRAFT_3763838</name>
</gene>
<dbReference type="AlphaFoldDB" id="A0AAD4GAE6"/>
<reference evidence="2" key="2">
    <citation type="journal article" date="2020" name="Nat. Commun.">
        <title>Large-scale genome sequencing of mycorrhizal fungi provides insights into the early evolution of symbiotic traits.</title>
        <authorList>
            <person name="Miyauchi S."/>
            <person name="Kiss E."/>
            <person name="Kuo A."/>
            <person name="Drula E."/>
            <person name="Kohler A."/>
            <person name="Sanchez-Garcia M."/>
            <person name="Morin E."/>
            <person name="Andreopoulos B."/>
            <person name="Barry K.W."/>
            <person name="Bonito G."/>
            <person name="Buee M."/>
            <person name="Carver A."/>
            <person name="Chen C."/>
            <person name="Cichocki N."/>
            <person name="Clum A."/>
            <person name="Culley D."/>
            <person name="Crous P.W."/>
            <person name="Fauchery L."/>
            <person name="Girlanda M."/>
            <person name="Hayes R.D."/>
            <person name="Keri Z."/>
            <person name="LaButti K."/>
            <person name="Lipzen A."/>
            <person name="Lombard V."/>
            <person name="Magnuson J."/>
            <person name="Maillard F."/>
            <person name="Murat C."/>
            <person name="Nolan M."/>
            <person name="Ohm R.A."/>
            <person name="Pangilinan J."/>
            <person name="Pereira M.F."/>
            <person name="Perotto S."/>
            <person name="Peter M."/>
            <person name="Pfister S."/>
            <person name="Riley R."/>
            <person name="Sitrit Y."/>
            <person name="Stielow J.B."/>
            <person name="Szollosi G."/>
            <person name="Zifcakova L."/>
            <person name="Stursova M."/>
            <person name="Spatafora J.W."/>
            <person name="Tedersoo L."/>
            <person name="Vaario L.M."/>
            <person name="Yamada A."/>
            <person name="Yan M."/>
            <person name="Wang P."/>
            <person name="Xu J."/>
            <person name="Bruns T."/>
            <person name="Baldrian P."/>
            <person name="Vilgalys R."/>
            <person name="Dunand C."/>
            <person name="Henrissat B."/>
            <person name="Grigoriev I.V."/>
            <person name="Hibbett D."/>
            <person name="Nagy L.G."/>
            <person name="Martin F.M."/>
        </authorList>
    </citation>
    <scope>NUCLEOTIDE SEQUENCE</scope>
    <source>
        <strain evidence="2">BED1</strain>
    </source>
</reference>
<name>A0AAD4GAE6_BOLED</name>
<dbReference type="Proteomes" id="UP001194468">
    <property type="component" value="Unassembled WGS sequence"/>
</dbReference>
<organism evidence="2 3">
    <name type="scientific">Boletus edulis BED1</name>
    <dbReference type="NCBI Taxonomy" id="1328754"/>
    <lineage>
        <taxon>Eukaryota</taxon>
        <taxon>Fungi</taxon>
        <taxon>Dikarya</taxon>
        <taxon>Basidiomycota</taxon>
        <taxon>Agaricomycotina</taxon>
        <taxon>Agaricomycetes</taxon>
        <taxon>Agaricomycetidae</taxon>
        <taxon>Boletales</taxon>
        <taxon>Boletineae</taxon>
        <taxon>Boletaceae</taxon>
        <taxon>Boletoideae</taxon>
        <taxon>Boletus</taxon>
    </lineage>
</organism>
<keyword evidence="1" id="KW-0472">Membrane</keyword>
<evidence type="ECO:0008006" key="4">
    <source>
        <dbReference type="Google" id="ProtNLM"/>
    </source>
</evidence>
<sequence>MSTYLAHILWILRSSPMMKAPFNTIYIAAPVSLRVIVLNNYSLNRIVLCFAFGHVILMGLFWTQKNPRGRGRDMLDDAESDVAIMRINPPLSRESQNSCAHRTYTSHAPHSRMVILSVIAKLSLEDDDQLANEGDNYEHFPEHFFRHYSGYNLIDQLHAVVPVNAVVPQFYGYYTPDSEEDKELRYPPYISPILLLEHCGKPINPPNLSVEEQEECASLLLRFQRAGWLHESVASRNFLVQRGAFPLMDPMVPSFRLIDFGRSRKYVKAKHKAEEEKAALKMLDKLGGKMTITCEL</sequence>
<proteinExistence type="predicted"/>
<keyword evidence="1" id="KW-0812">Transmembrane</keyword>
<comment type="caution">
    <text evidence="2">The sequence shown here is derived from an EMBL/GenBank/DDBJ whole genome shotgun (WGS) entry which is preliminary data.</text>
</comment>
<evidence type="ECO:0000313" key="2">
    <source>
        <dbReference type="EMBL" id="KAF8432764.1"/>
    </source>
</evidence>
<keyword evidence="3" id="KW-1185">Reference proteome</keyword>
<protein>
    <recommendedName>
        <fullName evidence="4">Protein kinase domain-containing protein</fullName>
    </recommendedName>
</protein>
<reference evidence="2" key="1">
    <citation type="submission" date="2019-10" db="EMBL/GenBank/DDBJ databases">
        <authorList>
            <consortium name="DOE Joint Genome Institute"/>
            <person name="Kuo A."/>
            <person name="Miyauchi S."/>
            <person name="Kiss E."/>
            <person name="Drula E."/>
            <person name="Kohler A."/>
            <person name="Sanchez-Garcia M."/>
            <person name="Andreopoulos B."/>
            <person name="Barry K.W."/>
            <person name="Bonito G."/>
            <person name="Buee M."/>
            <person name="Carver A."/>
            <person name="Chen C."/>
            <person name="Cichocki N."/>
            <person name="Clum A."/>
            <person name="Culley D."/>
            <person name="Crous P.W."/>
            <person name="Fauchery L."/>
            <person name="Girlanda M."/>
            <person name="Hayes R."/>
            <person name="Keri Z."/>
            <person name="LaButti K."/>
            <person name="Lipzen A."/>
            <person name="Lombard V."/>
            <person name="Magnuson J."/>
            <person name="Maillard F."/>
            <person name="Morin E."/>
            <person name="Murat C."/>
            <person name="Nolan M."/>
            <person name="Ohm R."/>
            <person name="Pangilinan J."/>
            <person name="Pereira M."/>
            <person name="Perotto S."/>
            <person name="Peter M."/>
            <person name="Riley R."/>
            <person name="Sitrit Y."/>
            <person name="Stielow B."/>
            <person name="Szollosi G."/>
            <person name="Zifcakova L."/>
            <person name="Stursova M."/>
            <person name="Spatafora J.W."/>
            <person name="Tedersoo L."/>
            <person name="Vaario L.-M."/>
            <person name="Yamada A."/>
            <person name="Yan M."/>
            <person name="Wang P."/>
            <person name="Xu J."/>
            <person name="Bruns T."/>
            <person name="Baldrian P."/>
            <person name="Vilgalys R."/>
            <person name="Henrissat B."/>
            <person name="Grigoriev I.V."/>
            <person name="Hibbett D."/>
            <person name="Nagy L.G."/>
            <person name="Martin F.M."/>
        </authorList>
    </citation>
    <scope>NUCLEOTIDE SEQUENCE</scope>
    <source>
        <strain evidence="2">BED1</strain>
    </source>
</reference>